<protein>
    <submittedName>
        <fullName evidence="2">Uncharacterized protein</fullName>
    </submittedName>
</protein>
<evidence type="ECO:0000256" key="1">
    <source>
        <dbReference type="SAM" id="MobiDB-lite"/>
    </source>
</evidence>
<dbReference type="OrthoDB" id="4181471at2759"/>
<organism evidence="2 3">
    <name type="scientific">Blastomyces parvus</name>
    <dbReference type="NCBI Taxonomy" id="2060905"/>
    <lineage>
        <taxon>Eukaryota</taxon>
        <taxon>Fungi</taxon>
        <taxon>Dikarya</taxon>
        <taxon>Ascomycota</taxon>
        <taxon>Pezizomycotina</taxon>
        <taxon>Eurotiomycetes</taxon>
        <taxon>Eurotiomycetidae</taxon>
        <taxon>Onygenales</taxon>
        <taxon>Ajellomycetaceae</taxon>
        <taxon>Blastomyces</taxon>
    </lineage>
</organism>
<dbReference type="Proteomes" id="UP000224080">
    <property type="component" value="Unassembled WGS sequence"/>
</dbReference>
<dbReference type="AlphaFoldDB" id="A0A2B7XE12"/>
<proteinExistence type="predicted"/>
<name>A0A2B7XE12_9EURO</name>
<keyword evidence="3" id="KW-1185">Reference proteome</keyword>
<reference evidence="2 3" key="1">
    <citation type="submission" date="2017-10" db="EMBL/GenBank/DDBJ databases">
        <title>Comparative genomics in systemic dimorphic fungi from Ajellomycetaceae.</title>
        <authorList>
            <person name="Munoz J.F."/>
            <person name="Mcewen J.G."/>
            <person name="Clay O.K."/>
            <person name="Cuomo C.A."/>
        </authorList>
    </citation>
    <scope>NUCLEOTIDE SEQUENCE [LARGE SCALE GENOMIC DNA]</scope>
    <source>
        <strain evidence="2 3">UAMH130</strain>
    </source>
</reference>
<feature type="region of interest" description="Disordered" evidence="1">
    <location>
        <begin position="1"/>
        <end position="26"/>
    </location>
</feature>
<evidence type="ECO:0000313" key="3">
    <source>
        <dbReference type="Proteomes" id="UP000224080"/>
    </source>
</evidence>
<gene>
    <name evidence="2" type="ORF">GX51_02010</name>
</gene>
<feature type="compositionally biased region" description="Polar residues" evidence="1">
    <location>
        <begin position="1"/>
        <end position="13"/>
    </location>
</feature>
<comment type="caution">
    <text evidence="2">The sequence shown here is derived from an EMBL/GenBank/DDBJ whole genome shotgun (WGS) entry which is preliminary data.</text>
</comment>
<accession>A0A2B7XE12</accession>
<dbReference type="EMBL" id="PDNC01000017">
    <property type="protein sequence ID" value="PGH06972.1"/>
    <property type="molecule type" value="Genomic_DNA"/>
</dbReference>
<sequence>MTAGQTVTTSNITECGRKPAGKSPSECPVYKEVQAASSRKKEYTNANLAGKWVRRPSTIFQCSRTRAECKVWGYDIE</sequence>
<evidence type="ECO:0000313" key="2">
    <source>
        <dbReference type="EMBL" id="PGH06972.1"/>
    </source>
</evidence>